<keyword evidence="1" id="KW-0472">Membrane</keyword>
<keyword evidence="1" id="KW-1133">Transmembrane helix</keyword>
<feature type="transmembrane region" description="Helical" evidence="1">
    <location>
        <begin position="12"/>
        <end position="36"/>
    </location>
</feature>
<accession>A0A449B2G3</accession>
<organism evidence="2 3">
    <name type="scientific">Mycoplasmopsis citelli</name>
    <dbReference type="NCBI Taxonomy" id="171281"/>
    <lineage>
        <taxon>Bacteria</taxon>
        <taxon>Bacillati</taxon>
        <taxon>Mycoplasmatota</taxon>
        <taxon>Mycoplasmoidales</taxon>
        <taxon>Metamycoplasmataceae</taxon>
        <taxon>Mycoplasmopsis</taxon>
    </lineage>
</organism>
<feature type="transmembrane region" description="Helical" evidence="1">
    <location>
        <begin position="78"/>
        <end position="105"/>
    </location>
</feature>
<evidence type="ECO:0000313" key="3">
    <source>
        <dbReference type="Proteomes" id="UP000290985"/>
    </source>
</evidence>
<dbReference type="KEGG" id="mcit:NCTC10181_00644"/>
<dbReference type="RefSeq" id="WP_129725583.1">
    <property type="nucleotide sequence ID" value="NZ_CP101807.1"/>
</dbReference>
<feature type="transmembrane region" description="Helical" evidence="1">
    <location>
        <begin position="167"/>
        <end position="187"/>
    </location>
</feature>
<protein>
    <recommendedName>
        <fullName evidence="4">Transmembrane protein</fullName>
    </recommendedName>
</protein>
<evidence type="ECO:0000313" key="2">
    <source>
        <dbReference type="EMBL" id="VEU74782.1"/>
    </source>
</evidence>
<dbReference type="AlphaFoldDB" id="A0A449B2G3"/>
<sequence length="213" mass="24111">MNYFKSYAQRKILVLVALLFGIIAVILLVVLINNFFARIIFEKEWLKDHLKSVLAGKNEAETNSIIELRSTSIQLKTIFLSLVSIAITSLSLGIILAIVTLVGLFSNRFNGNKIIKVSVWLILLAFVMIFFIIALQPAQLTITVTVQIPGPDGRLFNVNQSTISDRVNYVVAWLAMFLSFFEMIILIKSRLKYGFLTNDIVLNRKFKQVKVVV</sequence>
<proteinExistence type="predicted"/>
<dbReference type="EMBL" id="LR215036">
    <property type="protein sequence ID" value="VEU74782.1"/>
    <property type="molecule type" value="Genomic_DNA"/>
</dbReference>
<dbReference type="OrthoDB" id="401348at2"/>
<keyword evidence="3" id="KW-1185">Reference proteome</keyword>
<gene>
    <name evidence="2" type="ORF">NCTC10181_00644</name>
</gene>
<feature type="transmembrane region" description="Helical" evidence="1">
    <location>
        <begin position="117"/>
        <end position="135"/>
    </location>
</feature>
<keyword evidence="1" id="KW-0812">Transmembrane</keyword>
<evidence type="ECO:0000256" key="1">
    <source>
        <dbReference type="SAM" id="Phobius"/>
    </source>
</evidence>
<name>A0A449B2G3_9BACT</name>
<evidence type="ECO:0008006" key="4">
    <source>
        <dbReference type="Google" id="ProtNLM"/>
    </source>
</evidence>
<dbReference type="Proteomes" id="UP000290985">
    <property type="component" value="Chromosome"/>
</dbReference>
<reference evidence="2 3" key="1">
    <citation type="submission" date="2019-01" db="EMBL/GenBank/DDBJ databases">
        <authorList>
            <consortium name="Pathogen Informatics"/>
        </authorList>
    </citation>
    <scope>NUCLEOTIDE SEQUENCE [LARGE SCALE GENOMIC DNA]</scope>
    <source>
        <strain evidence="2 3">NCTC10181</strain>
    </source>
</reference>